<dbReference type="InterPro" id="IPR036928">
    <property type="entry name" value="AS_sf"/>
</dbReference>
<feature type="non-terminal residue" evidence="4">
    <location>
        <position position="97"/>
    </location>
</feature>
<accession>W2SUZ9</accession>
<proteinExistence type="inferred from homology"/>
<dbReference type="InterPro" id="IPR052096">
    <property type="entry name" value="Endocannabinoid_amidase"/>
</dbReference>
<name>W2SUZ9_NECAM</name>
<dbReference type="Pfam" id="PF01425">
    <property type="entry name" value="Amidase"/>
    <property type="match status" value="1"/>
</dbReference>
<protein>
    <recommendedName>
        <fullName evidence="3">Amidase domain-containing protein</fullName>
    </recommendedName>
</protein>
<dbReference type="STRING" id="51031.W2SUZ9"/>
<sequence>FIPFVQTNVSQLLMSYGCSNPIYGATSSPLDSSRTSGGSSGGESALLAANGSVIGIGGDVGGSIRVPCHFTGTAGIKPSHLRFSHRHSPGVVPGRPL</sequence>
<dbReference type="EMBL" id="KI663476">
    <property type="protein sequence ID" value="ETN72661.1"/>
    <property type="molecule type" value="Genomic_DNA"/>
</dbReference>
<dbReference type="GO" id="GO:0017064">
    <property type="term" value="F:fatty acid amide hydrolase activity"/>
    <property type="evidence" value="ECO:0007669"/>
    <property type="project" value="TreeGrafter"/>
</dbReference>
<dbReference type="GO" id="GO:0004040">
    <property type="term" value="F:amidase activity"/>
    <property type="evidence" value="ECO:0007669"/>
    <property type="project" value="TreeGrafter"/>
</dbReference>
<dbReference type="PANTHER" id="PTHR45847">
    <property type="entry name" value="FATTY ACID AMIDE HYDROLASE"/>
    <property type="match status" value="1"/>
</dbReference>
<evidence type="ECO:0000259" key="3">
    <source>
        <dbReference type="Pfam" id="PF01425"/>
    </source>
</evidence>
<gene>
    <name evidence="4" type="ORF">NECAME_18734</name>
</gene>
<evidence type="ECO:0000313" key="5">
    <source>
        <dbReference type="Proteomes" id="UP000053676"/>
    </source>
</evidence>
<organism evidence="4 5">
    <name type="scientific">Necator americanus</name>
    <name type="common">Human hookworm</name>
    <dbReference type="NCBI Taxonomy" id="51031"/>
    <lineage>
        <taxon>Eukaryota</taxon>
        <taxon>Metazoa</taxon>
        <taxon>Ecdysozoa</taxon>
        <taxon>Nematoda</taxon>
        <taxon>Chromadorea</taxon>
        <taxon>Rhabditida</taxon>
        <taxon>Rhabditina</taxon>
        <taxon>Rhabditomorpha</taxon>
        <taxon>Strongyloidea</taxon>
        <taxon>Ancylostomatidae</taxon>
        <taxon>Bunostominae</taxon>
        <taxon>Necator</taxon>
    </lineage>
</organism>
<dbReference type="AlphaFoldDB" id="W2SUZ9"/>
<dbReference type="SUPFAM" id="SSF75304">
    <property type="entry name" value="Amidase signature (AS) enzymes"/>
    <property type="match status" value="1"/>
</dbReference>
<comment type="similarity">
    <text evidence="1">Belongs to the amidase family.</text>
</comment>
<dbReference type="GO" id="GO:0009062">
    <property type="term" value="P:fatty acid catabolic process"/>
    <property type="evidence" value="ECO:0007669"/>
    <property type="project" value="TreeGrafter"/>
</dbReference>
<dbReference type="Gene3D" id="3.90.1300.10">
    <property type="entry name" value="Amidase signature (AS) domain"/>
    <property type="match status" value="1"/>
</dbReference>
<dbReference type="PROSITE" id="PS00571">
    <property type="entry name" value="AMIDASES"/>
    <property type="match status" value="1"/>
</dbReference>
<dbReference type="Proteomes" id="UP000053676">
    <property type="component" value="Unassembled WGS sequence"/>
</dbReference>
<dbReference type="PANTHER" id="PTHR45847:SF11">
    <property type="entry name" value="AMIDASE DOMAIN-CONTAINING PROTEIN"/>
    <property type="match status" value="1"/>
</dbReference>
<feature type="non-terminal residue" evidence="4">
    <location>
        <position position="1"/>
    </location>
</feature>
<evidence type="ECO:0000256" key="1">
    <source>
        <dbReference type="ARBA" id="ARBA00009199"/>
    </source>
</evidence>
<dbReference type="InterPro" id="IPR020556">
    <property type="entry name" value="Amidase_CS"/>
</dbReference>
<dbReference type="InterPro" id="IPR023631">
    <property type="entry name" value="Amidase_dom"/>
</dbReference>
<dbReference type="OMA" id="RIRCCKK"/>
<evidence type="ECO:0000256" key="2">
    <source>
        <dbReference type="ARBA" id="ARBA00022801"/>
    </source>
</evidence>
<dbReference type="KEGG" id="nai:NECAME_18734"/>
<keyword evidence="5" id="KW-1185">Reference proteome</keyword>
<reference evidence="5" key="1">
    <citation type="journal article" date="2014" name="Nat. Genet.">
        <title>Genome of the human hookworm Necator americanus.</title>
        <authorList>
            <person name="Tang Y.T."/>
            <person name="Gao X."/>
            <person name="Rosa B.A."/>
            <person name="Abubucker S."/>
            <person name="Hallsworth-Pepin K."/>
            <person name="Martin J."/>
            <person name="Tyagi R."/>
            <person name="Heizer E."/>
            <person name="Zhang X."/>
            <person name="Bhonagiri-Palsikar V."/>
            <person name="Minx P."/>
            <person name="Warren W.C."/>
            <person name="Wang Q."/>
            <person name="Zhan B."/>
            <person name="Hotez P.J."/>
            <person name="Sternberg P.W."/>
            <person name="Dougall A."/>
            <person name="Gaze S.T."/>
            <person name="Mulvenna J."/>
            <person name="Sotillo J."/>
            <person name="Ranganathan S."/>
            <person name="Rabelo E.M."/>
            <person name="Wilson R.K."/>
            <person name="Felgner P.L."/>
            <person name="Bethony J."/>
            <person name="Hawdon J.M."/>
            <person name="Gasser R.B."/>
            <person name="Loukas A."/>
            <person name="Mitreva M."/>
        </authorList>
    </citation>
    <scope>NUCLEOTIDE SEQUENCE [LARGE SCALE GENOMIC DNA]</scope>
</reference>
<evidence type="ECO:0000313" key="4">
    <source>
        <dbReference type="EMBL" id="ETN72661.1"/>
    </source>
</evidence>
<dbReference type="OrthoDB" id="6428749at2759"/>
<keyword evidence="2" id="KW-0378">Hydrolase</keyword>
<feature type="domain" description="Amidase" evidence="3">
    <location>
        <begin position="2"/>
        <end position="87"/>
    </location>
</feature>